<evidence type="ECO:0000313" key="1">
    <source>
        <dbReference type="EMBL" id="CUX31791.1"/>
    </source>
</evidence>
<accession>A0ABP2BI33</accession>
<name>A0ABP2BI33_9HYPH</name>
<dbReference type="Proteomes" id="UP000191812">
    <property type="component" value="Unassembled WGS sequence"/>
</dbReference>
<reference evidence="1 2" key="1">
    <citation type="submission" date="2016-01" db="EMBL/GenBank/DDBJ databases">
        <authorList>
            <person name="Regsiter A."/>
            <person name="william w."/>
        </authorList>
    </citation>
    <scope>NUCLEOTIDE SEQUENCE [LARGE SCALE GENOMIC DNA]</scope>
    <source>
        <strain evidence="1 2">CFBP 6927</strain>
    </source>
</reference>
<evidence type="ECO:0000313" key="2">
    <source>
        <dbReference type="Proteomes" id="UP000191812"/>
    </source>
</evidence>
<dbReference type="EMBL" id="FBWH01000023">
    <property type="protein sequence ID" value="CUX31791.1"/>
    <property type="molecule type" value="Genomic_DNA"/>
</dbReference>
<comment type="caution">
    <text evidence="1">The sequence shown here is derived from an EMBL/GenBank/DDBJ whole genome shotgun (WGS) entry which is preliminary data.</text>
</comment>
<protein>
    <submittedName>
        <fullName evidence="1">Uncharacterized protein</fullName>
    </submittedName>
</protein>
<sequence>MKYVGPEELRKQIQSVRDVIAGDDFAWLEKNIAHMWRVNAKKAVADIDQYLSNFGSDIDVSPPKHVEAIVYFAFNLCIASARAYLEDCIEVLDKELIFYKKMLERYA</sequence>
<proteinExistence type="predicted"/>
<gene>
    <name evidence="1" type="ORF">AGR13a_Cc30148</name>
</gene>
<keyword evidence="2" id="KW-1185">Reference proteome</keyword>
<organism evidence="1 2">
    <name type="scientific">Agrobacterium genomosp. 13 str. CFBP 6927</name>
    <dbReference type="NCBI Taxonomy" id="1183428"/>
    <lineage>
        <taxon>Bacteria</taxon>
        <taxon>Pseudomonadati</taxon>
        <taxon>Pseudomonadota</taxon>
        <taxon>Alphaproteobacteria</taxon>
        <taxon>Hyphomicrobiales</taxon>
        <taxon>Rhizobiaceae</taxon>
        <taxon>Rhizobium/Agrobacterium group</taxon>
        <taxon>Agrobacterium</taxon>
        <taxon>Agrobacterium tumefaciens complex</taxon>
    </lineage>
</organism>